<sequence length="219" mass="23862">MTVLGDAHADDPENRASLMAAYEAADAPVTLQLGDLGHYDLPTPTYFVAGNNEDLDVVDALREGDDPDVEGVSNLILVASRAFEIGDLKLAGLSGNYAPTQYEKSREELVGARRRHFVESEVEAAMGLHDVDVFLAHEAPHGVLHTDGYDVGCRPMDRILSELEPDLCLVGHHHQHAEGSFGDTRVVCLAPVTESYYSLDPDTLGLERTETPEPNEAER</sequence>
<organism evidence="3 4">
    <name type="scientific">Halobium salinum</name>
    <dbReference type="NCBI Taxonomy" id="1364940"/>
    <lineage>
        <taxon>Archaea</taxon>
        <taxon>Methanobacteriati</taxon>
        <taxon>Methanobacteriota</taxon>
        <taxon>Stenosarchaea group</taxon>
        <taxon>Halobacteria</taxon>
        <taxon>Halobacteriales</taxon>
        <taxon>Haloferacaceae</taxon>
        <taxon>Halobium</taxon>
    </lineage>
</organism>
<evidence type="ECO:0000256" key="1">
    <source>
        <dbReference type="SAM" id="MobiDB-lite"/>
    </source>
</evidence>
<feature type="compositionally biased region" description="Basic and acidic residues" evidence="1">
    <location>
        <begin position="205"/>
        <end position="219"/>
    </location>
</feature>
<evidence type="ECO:0000313" key="4">
    <source>
        <dbReference type="Proteomes" id="UP001595921"/>
    </source>
</evidence>
<gene>
    <name evidence="3" type="ORF">ACFO0N_07255</name>
</gene>
<dbReference type="SUPFAM" id="SSF56300">
    <property type="entry name" value="Metallo-dependent phosphatases"/>
    <property type="match status" value="1"/>
</dbReference>
<feature type="region of interest" description="Disordered" evidence="1">
    <location>
        <begin position="200"/>
        <end position="219"/>
    </location>
</feature>
<dbReference type="Proteomes" id="UP001595921">
    <property type="component" value="Unassembled WGS sequence"/>
</dbReference>
<dbReference type="RefSeq" id="WP_390203035.1">
    <property type="nucleotide sequence ID" value="NZ_JAODIW010000006.1"/>
</dbReference>
<feature type="domain" description="Calcineurin-like phosphoesterase" evidence="2">
    <location>
        <begin position="31"/>
        <end position="175"/>
    </location>
</feature>
<dbReference type="InterPro" id="IPR004843">
    <property type="entry name" value="Calcineurin-like_PHP"/>
</dbReference>
<proteinExistence type="predicted"/>
<evidence type="ECO:0000259" key="2">
    <source>
        <dbReference type="Pfam" id="PF00149"/>
    </source>
</evidence>
<reference evidence="3 4" key="1">
    <citation type="journal article" date="2019" name="Int. J. Syst. Evol. Microbiol.">
        <title>The Global Catalogue of Microorganisms (GCM) 10K type strain sequencing project: providing services to taxonomists for standard genome sequencing and annotation.</title>
        <authorList>
            <consortium name="The Broad Institute Genomics Platform"/>
            <consortium name="The Broad Institute Genome Sequencing Center for Infectious Disease"/>
            <person name="Wu L."/>
            <person name="Ma J."/>
        </authorList>
    </citation>
    <scope>NUCLEOTIDE SEQUENCE [LARGE SCALE GENOMIC DNA]</scope>
    <source>
        <strain evidence="3 4">CGMCC 1.12553</strain>
    </source>
</reference>
<accession>A0ABD5PA29</accession>
<name>A0ABD5PA29_9EURY</name>
<dbReference type="EMBL" id="JBHSDS010000003">
    <property type="protein sequence ID" value="MFC4357744.1"/>
    <property type="molecule type" value="Genomic_DNA"/>
</dbReference>
<dbReference type="InterPro" id="IPR029052">
    <property type="entry name" value="Metallo-depent_PP-like"/>
</dbReference>
<dbReference type="AlphaFoldDB" id="A0ABD5PA29"/>
<dbReference type="Gene3D" id="3.60.21.10">
    <property type="match status" value="1"/>
</dbReference>
<dbReference type="Pfam" id="PF00149">
    <property type="entry name" value="Metallophos"/>
    <property type="match status" value="1"/>
</dbReference>
<protein>
    <submittedName>
        <fullName evidence="3">Metallophosphoesterase</fullName>
    </submittedName>
</protein>
<keyword evidence="4" id="KW-1185">Reference proteome</keyword>
<evidence type="ECO:0000313" key="3">
    <source>
        <dbReference type="EMBL" id="MFC4357744.1"/>
    </source>
</evidence>
<comment type="caution">
    <text evidence="3">The sequence shown here is derived from an EMBL/GenBank/DDBJ whole genome shotgun (WGS) entry which is preliminary data.</text>
</comment>